<proteinExistence type="predicted"/>
<comment type="caution">
    <text evidence="1">The sequence shown here is derived from an EMBL/GenBank/DDBJ whole genome shotgun (WGS) entry which is preliminary data.</text>
</comment>
<dbReference type="Proteomes" id="UP001269968">
    <property type="component" value="Unassembled WGS sequence"/>
</dbReference>
<dbReference type="RefSeq" id="WP_320713577.1">
    <property type="nucleotide sequence ID" value="NZ_JAXHOZ010000007.1"/>
</dbReference>
<sequence length="92" mass="10705">MTSKIEIIRSAIEREMNIVEWQPTDEQILEMYNRIKNLPDDTDKQIIHSIVYDVYGKPIKVFSCSGLDTSKTSQALSQIKQMLQDKSDKEKK</sequence>
<gene>
    <name evidence="1" type="ORF">SOV92_00860</name>
    <name evidence="2" type="ORF">SOV92_14660</name>
</gene>
<evidence type="ECO:0000313" key="2">
    <source>
        <dbReference type="EMBL" id="MDY4379054.1"/>
    </source>
</evidence>
<dbReference type="AlphaFoldDB" id="A0AAW9H5B8"/>
<name>A0AAW9H5B8_9GAMM</name>
<organism evidence="1 3">
    <name type="scientific">Pectobacterium brasiliense</name>
    <dbReference type="NCBI Taxonomy" id="180957"/>
    <lineage>
        <taxon>Bacteria</taxon>
        <taxon>Pseudomonadati</taxon>
        <taxon>Pseudomonadota</taxon>
        <taxon>Gammaproteobacteria</taxon>
        <taxon>Enterobacterales</taxon>
        <taxon>Pectobacteriaceae</taxon>
        <taxon>Pectobacterium</taxon>
    </lineage>
</organism>
<accession>A0AAW9H5B8</accession>
<protein>
    <submittedName>
        <fullName evidence="1">Uncharacterized protein</fullName>
    </submittedName>
</protein>
<evidence type="ECO:0000313" key="1">
    <source>
        <dbReference type="EMBL" id="MDY4376398.1"/>
    </source>
</evidence>
<evidence type="ECO:0000313" key="3">
    <source>
        <dbReference type="Proteomes" id="UP001269968"/>
    </source>
</evidence>
<dbReference type="EMBL" id="JAXHOZ010000007">
    <property type="protein sequence ID" value="MDY4376398.1"/>
    <property type="molecule type" value="Genomic_DNA"/>
</dbReference>
<reference evidence="1" key="1">
    <citation type="submission" date="2023-11" db="EMBL/GenBank/DDBJ databases">
        <title>Comparative genomics revealed phylogeny of phytopathogenic Pectobacterium aroidearum based on whole-genome sequencing and function of putative horizontal acquire islands in P. aroidearum PccS1.</title>
        <authorList>
            <person name="Fan J."/>
            <person name="Yang L."/>
        </authorList>
    </citation>
    <scope>NUCLEOTIDE SEQUENCE</scope>
    <source>
        <strain evidence="1">NJAU140</strain>
    </source>
</reference>
<dbReference type="EMBL" id="JAXHOZ010000058">
    <property type="protein sequence ID" value="MDY4379054.1"/>
    <property type="molecule type" value="Genomic_DNA"/>
</dbReference>